<dbReference type="Gene3D" id="3.30.450.20">
    <property type="entry name" value="PAS domain"/>
    <property type="match status" value="1"/>
</dbReference>
<dbReference type="Pfam" id="PF17200">
    <property type="entry name" value="sCache_2"/>
    <property type="match status" value="1"/>
</dbReference>
<dbReference type="EMBL" id="RHHQ01000094">
    <property type="protein sequence ID" value="RNB74514.1"/>
    <property type="molecule type" value="Genomic_DNA"/>
</dbReference>
<dbReference type="InterPro" id="IPR033480">
    <property type="entry name" value="sCache_2"/>
</dbReference>
<dbReference type="Gene3D" id="1.10.3210.10">
    <property type="entry name" value="Hypothetical protein af1432"/>
    <property type="match status" value="1"/>
</dbReference>
<organism evidence="8 9">
    <name type="scientific">Brevibacillus fluminis</name>
    <dbReference type="NCBI Taxonomy" id="511487"/>
    <lineage>
        <taxon>Bacteria</taxon>
        <taxon>Bacillati</taxon>
        <taxon>Bacillota</taxon>
        <taxon>Bacilli</taxon>
        <taxon>Bacillales</taxon>
        <taxon>Paenibacillaceae</taxon>
        <taxon>Brevibacillus</taxon>
    </lineage>
</organism>
<evidence type="ECO:0000256" key="6">
    <source>
        <dbReference type="SAM" id="Phobius"/>
    </source>
</evidence>
<keyword evidence="9" id="KW-1185">Reference proteome</keyword>
<dbReference type="SMART" id="SM01049">
    <property type="entry name" value="Cache_2"/>
    <property type="match status" value="1"/>
</dbReference>
<keyword evidence="4 6" id="KW-1133">Transmembrane helix</keyword>
<evidence type="ECO:0000256" key="3">
    <source>
        <dbReference type="ARBA" id="ARBA00022692"/>
    </source>
</evidence>
<evidence type="ECO:0000256" key="4">
    <source>
        <dbReference type="ARBA" id="ARBA00022989"/>
    </source>
</evidence>
<dbReference type="GO" id="GO:0005886">
    <property type="term" value="C:plasma membrane"/>
    <property type="evidence" value="ECO:0007669"/>
    <property type="project" value="UniProtKB-SubCell"/>
</dbReference>
<gene>
    <name evidence="8" type="ORF">EDM56_31115</name>
</gene>
<accession>A0A3M8CFJ1</accession>
<evidence type="ECO:0000256" key="2">
    <source>
        <dbReference type="ARBA" id="ARBA00022475"/>
    </source>
</evidence>
<dbReference type="InterPro" id="IPR037522">
    <property type="entry name" value="HD_GYP_dom"/>
</dbReference>
<comment type="subcellular location">
    <subcellularLocation>
        <location evidence="1">Cell membrane</location>
        <topology evidence="1">Multi-pass membrane protein</topology>
    </subcellularLocation>
</comment>
<dbReference type="Proteomes" id="UP000271031">
    <property type="component" value="Unassembled WGS sequence"/>
</dbReference>
<feature type="non-terminal residue" evidence="8">
    <location>
        <position position="233"/>
    </location>
</feature>
<reference evidence="8 9" key="1">
    <citation type="submission" date="2018-10" db="EMBL/GenBank/DDBJ databases">
        <title>Phylogenomics of Brevibacillus.</title>
        <authorList>
            <person name="Dunlap C."/>
        </authorList>
    </citation>
    <scope>NUCLEOTIDE SEQUENCE [LARGE SCALE GENOMIC DNA]</scope>
    <source>
        <strain evidence="8 9">JCM 15716</strain>
    </source>
</reference>
<evidence type="ECO:0000313" key="8">
    <source>
        <dbReference type="EMBL" id="RNB74514.1"/>
    </source>
</evidence>
<protein>
    <recommendedName>
        <fullName evidence="7">HD-GYP domain-containing protein</fullName>
    </recommendedName>
</protein>
<comment type="caution">
    <text evidence="8">The sequence shown here is derived from an EMBL/GenBank/DDBJ whole genome shotgun (WGS) entry which is preliminary data.</text>
</comment>
<evidence type="ECO:0000256" key="5">
    <source>
        <dbReference type="ARBA" id="ARBA00023136"/>
    </source>
</evidence>
<keyword evidence="2" id="KW-1003">Cell membrane</keyword>
<feature type="domain" description="HD-GYP" evidence="7">
    <location>
        <begin position="191"/>
        <end position="233"/>
    </location>
</feature>
<dbReference type="OrthoDB" id="9759601at2"/>
<sequence>RNLQKQMNTITHLLEQYDGMVNEGLITRTEAQNIIKPMLSGPLLTNGKRDMSKTDMTLGLGDFLFVFDSKGNMIMHPELEGKNLLEQTNPEGRFVLKEIMAAPNNVLLYQWKNPSDTEQKPMITVNHYFAPWDWHIGLATYETNFYGWFESLKYLLISIVLGSYVITAILLTLARRKEKALRNSAMMSEHLSHTNESILMTLAVALEERDSYTSGHSQRVAYYMREIAKQMGY</sequence>
<dbReference type="PROSITE" id="PS51832">
    <property type="entry name" value="HD_GYP"/>
    <property type="match status" value="1"/>
</dbReference>
<dbReference type="AlphaFoldDB" id="A0A3M8CFJ1"/>
<evidence type="ECO:0000313" key="9">
    <source>
        <dbReference type="Proteomes" id="UP000271031"/>
    </source>
</evidence>
<name>A0A3M8CFJ1_9BACL</name>
<evidence type="ECO:0000259" key="7">
    <source>
        <dbReference type="PROSITE" id="PS51832"/>
    </source>
</evidence>
<feature type="transmembrane region" description="Helical" evidence="6">
    <location>
        <begin position="154"/>
        <end position="174"/>
    </location>
</feature>
<keyword evidence="5 6" id="KW-0472">Membrane</keyword>
<keyword evidence="3 6" id="KW-0812">Transmembrane</keyword>
<evidence type="ECO:0000256" key="1">
    <source>
        <dbReference type="ARBA" id="ARBA00004651"/>
    </source>
</evidence>
<proteinExistence type="predicted"/>
<feature type="non-terminal residue" evidence="8">
    <location>
        <position position="1"/>
    </location>
</feature>